<gene>
    <name evidence="2" type="ORF">NV381_21460</name>
</gene>
<accession>A0ABT1YKN6</accession>
<dbReference type="EMBL" id="JANQBD010000016">
    <property type="protein sequence ID" value="MCR8633757.1"/>
    <property type="molecule type" value="Genomic_DNA"/>
</dbReference>
<evidence type="ECO:0000313" key="3">
    <source>
        <dbReference type="Proteomes" id="UP001300012"/>
    </source>
</evidence>
<dbReference type="InterPro" id="IPR036209">
    <property type="entry name" value="YwmB-like_sf"/>
</dbReference>
<evidence type="ECO:0000256" key="1">
    <source>
        <dbReference type="SAM" id="SignalP"/>
    </source>
</evidence>
<keyword evidence="1" id="KW-0732">Signal</keyword>
<dbReference type="SUPFAM" id="SSF143842">
    <property type="entry name" value="YwmB-like"/>
    <property type="match status" value="1"/>
</dbReference>
<name>A0ABT1YKN6_9BACL</name>
<feature type="signal peptide" evidence="1">
    <location>
        <begin position="1"/>
        <end position="28"/>
    </location>
</feature>
<organism evidence="2 3">
    <name type="scientific">Paenibacillus radicis</name>
    <name type="common">ex Xue et al. 2023</name>
    <dbReference type="NCBI Taxonomy" id="2972489"/>
    <lineage>
        <taxon>Bacteria</taxon>
        <taxon>Bacillati</taxon>
        <taxon>Bacillota</taxon>
        <taxon>Bacilli</taxon>
        <taxon>Bacillales</taxon>
        <taxon>Paenibacillaceae</taxon>
        <taxon>Paenibacillus</taxon>
    </lineage>
</organism>
<dbReference type="Pfam" id="PF08680">
    <property type="entry name" value="DUF1779"/>
    <property type="match status" value="1"/>
</dbReference>
<keyword evidence="3" id="KW-1185">Reference proteome</keyword>
<protein>
    <submittedName>
        <fullName evidence="2">YwmB family TATA-box binding protein</fullName>
    </submittedName>
</protein>
<reference evidence="2 3" key="1">
    <citation type="submission" date="2022-08" db="EMBL/GenBank/DDBJ databases">
        <title>Paenibacillus endoradicis sp. nov., Paenibacillus radicibacter sp. nov and Paenibacillus pararadicis sp. nov., three cold-adapted plant growth-promoting bacteria isolated from root of Larix gmelinii in Great Khingan.</title>
        <authorList>
            <person name="Xue H."/>
        </authorList>
    </citation>
    <scope>NUCLEOTIDE SEQUENCE [LARGE SCALE GENOMIC DNA]</scope>
    <source>
        <strain evidence="2 3">N5-1-1-5</strain>
    </source>
</reference>
<dbReference type="RefSeq" id="WP_258215327.1">
    <property type="nucleotide sequence ID" value="NZ_JANQBD010000016.1"/>
</dbReference>
<feature type="chain" id="PRO_5045878258" evidence="1">
    <location>
        <begin position="29"/>
        <end position="249"/>
    </location>
</feature>
<comment type="caution">
    <text evidence="2">The sequence shown here is derived from an EMBL/GenBank/DDBJ whole genome shotgun (WGS) entry which is preliminary data.</text>
</comment>
<dbReference type="InterPro" id="IPR014794">
    <property type="entry name" value="DUF1779"/>
</dbReference>
<sequence length="249" mass="27613">MNRMTKYSLLILLAIGTAVSLWTIHADAANQDLKRLLPLSKQIIASSDRKVIIKHTGSYQSFTNKESFAQIGRKVSTQLNIPVSSEIIEERDHLLYQAKTTDLEGIETTLLFIGFPNGSTELIISAETSRPQDTVPILIVQKQLTEKLTAIGIKPNWNIMIQGSAVISSSIKEQEASLEPSFAKQLQAQEVNRYEDAGSLSISYYSPQISHSTAEGDKEKMNLQVAVHRNSITQQQRITIGSPAISIEY</sequence>
<evidence type="ECO:0000313" key="2">
    <source>
        <dbReference type="EMBL" id="MCR8633757.1"/>
    </source>
</evidence>
<dbReference type="Proteomes" id="UP001300012">
    <property type="component" value="Unassembled WGS sequence"/>
</dbReference>
<proteinExistence type="predicted"/>
<dbReference type="Gene3D" id="3.30.360.40">
    <property type="entry name" value="YwmB-like"/>
    <property type="match status" value="1"/>
</dbReference>